<dbReference type="RefSeq" id="XP_067513336.1">
    <property type="nucleotide sequence ID" value="XM_067657235.1"/>
</dbReference>
<dbReference type="AlphaFoldDB" id="I1BP10"/>
<dbReference type="InParanoid" id="I1BP10"/>
<keyword evidence="2" id="KW-1185">Reference proteome</keyword>
<protein>
    <submittedName>
        <fullName evidence="1">Uncharacterized protein</fullName>
    </submittedName>
</protein>
<dbReference type="VEuPathDB" id="FungiDB:RO3G_02644"/>
<proteinExistence type="predicted"/>
<accession>I1BP10</accession>
<dbReference type="Proteomes" id="UP000009138">
    <property type="component" value="Unassembled WGS sequence"/>
</dbReference>
<sequence length="65" mass="7560">MIYNVATLEMQRFLCSFHTCRVKISNRDIAITPWVPASFHIAIDYIPMLCILYFGRVFSDQAFIA</sequence>
<organism evidence="1 2">
    <name type="scientific">Rhizopus delemar (strain RA 99-880 / ATCC MYA-4621 / FGSC 9543 / NRRL 43880)</name>
    <name type="common">Mucormycosis agent</name>
    <name type="synonym">Rhizopus arrhizus var. delemar</name>
    <dbReference type="NCBI Taxonomy" id="246409"/>
    <lineage>
        <taxon>Eukaryota</taxon>
        <taxon>Fungi</taxon>
        <taxon>Fungi incertae sedis</taxon>
        <taxon>Mucoromycota</taxon>
        <taxon>Mucoromycotina</taxon>
        <taxon>Mucoromycetes</taxon>
        <taxon>Mucorales</taxon>
        <taxon>Mucorineae</taxon>
        <taxon>Rhizopodaceae</taxon>
        <taxon>Rhizopus</taxon>
    </lineage>
</organism>
<name>I1BP10_RHIO9</name>
<evidence type="ECO:0000313" key="2">
    <source>
        <dbReference type="Proteomes" id="UP000009138"/>
    </source>
</evidence>
<dbReference type="GeneID" id="93609616"/>
<gene>
    <name evidence="1" type="ORF">RO3G_02644</name>
</gene>
<evidence type="ECO:0000313" key="1">
    <source>
        <dbReference type="EMBL" id="EIE77940.1"/>
    </source>
</evidence>
<reference evidence="1 2" key="1">
    <citation type="journal article" date="2009" name="PLoS Genet.">
        <title>Genomic analysis of the basal lineage fungus Rhizopus oryzae reveals a whole-genome duplication.</title>
        <authorList>
            <person name="Ma L.-J."/>
            <person name="Ibrahim A.S."/>
            <person name="Skory C."/>
            <person name="Grabherr M.G."/>
            <person name="Burger G."/>
            <person name="Butler M."/>
            <person name="Elias M."/>
            <person name="Idnurm A."/>
            <person name="Lang B.F."/>
            <person name="Sone T."/>
            <person name="Abe A."/>
            <person name="Calvo S.E."/>
            <person name="Corrochano L.M."/>
            <person name="Engels R."/>
            <person name="Fu J."/>
            <person name="Hansberg W."/>
            <person name="Kim J.-M."/>
            <person name="Kodira C.D."/>
            <person name="Koehrsen M.J."/>
            <person name="Liu B."/>
            <person name="Miranda-Saavedra D."/>
            <person name="O'Leary S."/>
            <person name="Ortiz-Castellanos L."/>
            <person name="Poulter R."/>
            <person name="Rodriguez-Romero J."/>
            <person name="Ruiz-Herrera J."/>
            <person name="Shen Y.-Q."/>
            <person name="Zeng Q."/>
            <person name="Galagan J."/>
            <person name="Birren B.W."/>
            <person name="Cuomo C.A."/>
            <person name="Wickes B.L."/>
        </authorList>
    </citation>
    <scope>NUCLEOTIDE SEQUENCE [LARGE SCALE GENOMIC DNA]</scope>
    <source>
        <strain evidence="2">RA 99-880 / ATCC MYA-4621 / FGSC 9543 / NRRL 43880</strain>
    </source>
</reference>
<dbReference type="EMBL" id="CH476733">
    <property type="protein sequence ID" value="EIE77940.1"/>
    <property type="molecule type" value="Genomic_DNA"/>
</dbReference>